<evidence type="ECO:0000313" key="2">
    <source>
        <dbReference type="EMBL" id="KAF5868418.1"/>
    </source>
</evidence>
<organism evidence="2 3">
    <name type="scientific">Botrytis fragariae</name>
    <dbReference type="NCBI Taxonomy" id="1964551"/>
    <lineage>
        <taxon>Eukaryota</taxon>
        <taxon>Fungi</taxon>
        <taxon>Dikarya</taxon>
        <taxon>Ascomycota</taxon>
        <taxon>Pezizomycotina</taxon>
        <taxon>Leotiomycetes</taxon>
        <taxon>Helotiales</taxon>
        <taxon>Sclerotiniaceae</taxon>
        <taxon>Botrytis</taxon>
    </lineage>
</organism>
<feature type="compositionally biased region" description="Polar residues" evidence="1">
    <location>
        <begin position="168"/>
        <end position="181"/>
    </location>
</feature>
<sequence>MVHDPGLDSLAAWQLGESNSEYTSAGKKHDSKRAIRTGHGVSTGIGKCVFGGRGSIAGQLLPQDSNADNTFLSDALHSFRKFLRRGTILQRRQLLMEAHKLSAQTSSSHDLHLLQSPSLEFDNSTTYASDVASEICKKRHLDGLLQQSSPINGSARKRRAQPSRAAFNLSNTTAHSPSTKKVSLTTFHPREYDQYPENGHGEIHIDKDAGVYGLTPEHVQSPQTASYDLSSNPTIPNILVKAREFFELRLANRGNRARYLVRAVQGFLEAPQLPCDFAKEMWNKKSAIFSKPQVTGSTARFRSLYEGHRKIKRGGEEYLAAARFCYIYLEHDLEQIIQSQKLVLSQGRGKVTAAFQLQAKNISITMDALRAERKAGRGYIRLLMEGGPGFVLRMGSNVSTIWERKLSVSDITLIIEFIKTYAGDLYDNIKSYDQAAVQALLNGFIAYGWTNTEIRETRSSLFDELQRYANLYNQCPERTLEDNSNTVSLATPISEIWDGSLRQNKSPSMLSNLDLLLEERNQMMSMPTNSEGDLELVLCNEDFGYIGTTALELEQPLFEENLDTTFDTIDTSGSEIQDDFSLFHELFPELTAYETSVHSLNSGCLDTPPES</sequence>
<proteinExistence type="predicted"/>
<keyword evidence="3" id="KW-1185">Reference proteome</keyword>
<dbReference type="Proteomes" id="UP000531561">
    <property type="component" value="Unassembled WGS sequence"/>
</dbReference>
<gene>
    <name evidence="2" type="ORF">Bfra_012328</name>
</gene>
<evidence type="ECO:0000256" key="1">
    <source>
        <dbReference type="SAM" id="MobiDB-lite"/>
    </source>
</evidence>
<name>A0A8H6AII2_9HELO</name>
<protein>
    <submittedName>
        <fullName evidence="2">Uncharacterized protein</fullName>
    </submittedName>
</protein>
<dbReference type="GeneID" id="59266337"/>
<dbReference type="OrthoDB" id="3491794at2759"/>
<dbReference type="EMBL" id="JABFCT010000022">
    <property type="protein sequence ID" value="KAF5868418.1"/>
    <property type="molecule type" value="Genomic_DNA"/>
</dbReference>
<accession>A0A8H6AII2</accession>
<evidence type="ECO:0000313" key="3">
    <source>
        <dbReference type="Proteomes" id="UP000531561"/>
    </source>
</evidence>
<dbReference type="RefSeq" id="XP_037187367.1">
    <property type="nucleotide sequence ID" value="XM_037342645.1"/>
</dbReference>
<reference evidence="2 3" key="1">
    <citation type="journal article" date="2020" name="Phytopathology">
        <title>A high-quality genome resource of Botrytis fragariae, a new and rapidly spreading fungal pathogen causing strawberry gray mold in the U.S.A.</title>
        <authorList>
            <person name="Wu Y."/>
            <person name="Saski C.A."/>
            <person name="Schnabel G."/>
            <person name="Xiao S."/>
            <person name="Hu M."/>
        </authorList>
    </citation>
    <scope>NUCLEOTIDE SEQUENCE [LARGE SCALE GENOMIC DNA]</scope>
    <source>
        <strain evidence="2 3">BVB16</strain>
    </source>
</reference>
<comment type="caution">
    <text evidence="2">The sequence shown here is derived from an EMBL/GenBank/DDBJ whole genome shotgun (WGS) entry which is preliminary data.</text>
</comment>
<feature type="region of interest" description="Disordered" evidence="1">
    <location>
        <begin position="147"/>
        <end position="181"/>
    </location>
</feature>
<dbReference type="AlphaFoldDB" id="A0A8H6AII2"/>